<organism evidence="1 2">
    <name type="scientific">Batillaria attramentaria</name>
    <dbReference type="NCBI Taxonomy" id="370345"/>
    <lineage>
        <taxon>Eukaryota</taxon>
        <taxon>Metazoa</taxon>
        <taxon>Spiralia</taxon>
        <taxon>Lophotrochozoa</taxon>
        <taxon>Mollusca</taxon>
        <taxon>Gastropoda</taxon>
        <taxon>Caenogastropoda</taxon>
        <taxon>Sorbeoconcha</taxon>
        <taxon>Cerithioidea</taxon>
        <taxon>Batillariidae</taxon>
        <taxon>Batillaria</taxon>
    </lineage>
</organism>
<evidence type="ECO:0000313" key="1">
    <source>
        <dbReference type="EMBL" id="KAK7478844.1"/>
    </source>
</evidence>
<reference evidence="1 2" key="1">
    <citation type="journal article" date="2023" name="Sci. Data">
        <title>Genome assembly of the Korean intertidal mud-creeper Batillaria attramentaria.</title>
        <authorList>
            <person name="Patra A.K."/>
            <person name="Ho P.T."/>
            <person name="Jun S."/>
            <person name="Lee S.J."/>
            <person name="Kim Y."/>
            <person name="Won Y.J."/>
        </authorList>
    </citation>
    <scope>NUCLEOTIDE SEQUENCE [LARGE SCALE GENOMIC DNA]</scope>
    <source>
        <strain evidence="1">Wonlab-2016</strain>
    </source>
</reference>
<protein>
    <submittedName>
        <fullName evidence="1">Uncharacterized protein</fullName>
    </submittedName>
</protein>
<gene>
    <name evidence="1" type="ORF">BaRGS_00029943</name>
</gene>
<evidence type="ECO:0000313" key="2">
    <source>
        <dbReference type="Proteomes" id="UP001519460"/>
    </source>
</evidence>
<name>A0ABD0JVT0_9CAEN</name>
<keyword evidence="2" id="KW-1185">Reference proteome</keyword>
<proteinExistence type="predicted"/>
<dbReference type="AlphaFoldDB" id="A0ABD0JVT0"/>
<dbReference type="Proteomes" id="UP001519460">
    <property type="component" value="Unassembled WGS sequence"/>
</dbReference>
<sequence>MQTSCGCAPLYHAPSRQTRQAVVVHPCIMQPSRQTRQAVVVHPCIMHLPGRPDKLWLCTPVSCTFPADQTSCGCAPLYHAPSRQTRQAVVVHPCIMHLPGRPDKLWLCSPVLCTLMAPDKKKSPRENISSMSKYGH</sequence>
<accession>A0ABD0JVT0</accession>
<comment type="caution">
    <text evidence="1">The sequence shown here is derived from an EMBL/GenBank/DDBJ whole genome shotgun (WGS) entry which is preliminary data.</text>
</comment>
<dbReference type="EMBL" id="JACVVK020000316">
    <property type="protein sequence ID" value="KAK7478844.1"/>
    <property type="molecule type" value="Genomic_DNA"/>
</dbReference>